<evidence type="ECO:0000313" key="3">
    <source>
        <dbReference type="Proteomes" id="UP000249248"/>
    </source>
</evidence>
<dbReference type="EMBL" id="QKSB01000001">
    <property type="protein sequence ID" value="PZE18653.1"/>
    <property type="molecule type" value="Genomic_DNA"/>
</dbReference>
<dbReference type="InterPro" id="IPR011004">
    <property type="entry name" value="Trimer_LpxA-like_sf"/>
</dbReference>
<dbReference type="Proteomes" id="UP000249248">
    <property type="component" value="Unassembled WGS sequence"/>
</dbReference>
<dbReference type="OrthoDB" id="9814490at2"/>
<dbReference type="InterPro" id="IPR050179">
    <property type="entry name" value="Trans_hexapeptide_repeat"/>
</dbReference>
<comment type="caution">
    <text evidence="2">The sequence shown here is derived from an EMBL/GenBank/DDBJ whole genome shotgun (WGS) entry which is preliminary data.</text>
</comment>
<name>A0A2W1NHZ9_9FLAO</name>
<gene>
    <name evidence="2" type="ORF">DNU06_02150</name>
</gene>
<accession>A0A2W1NHZ9</accession>
<dbReference type="InterPro" id="IPR001451">
    <property type="entry name" value="Hexapep"/>
</dbReference>
<keyword evidence="2" id="KW-0808">Transferase</keyword>
<keyword evidence="3" id="KW-1185">Reference proteome</keyword>
<dbReference type="GO" id="GO:0016740">
    <property type="term" value="F:transferase activity"/>
    <property type="evidence" value="ECO:0007669"/>
    <property type="project" value="UniProtKB-KW"/>
</dbReference>
<dbReference type="Gene3D" id="2.160.10.10">
    <property type="entry name" value="Hexapeptide repeat proteins"/>
    <property type="match status" value="1"/>
</dbReference>
<reference evidence="2 3" key="1">
    <citation type="submission" date="2018-06" db="EMBL/GenBank/DDBJ databases">
        <title>The draft genome sequence of Crocinitomix sp. SM1701.</title>
        <authorList>
            <person name="Zhang X."/>
        </authorList>
    </citation>
    <scope>NUCLEOTIDE SEQUENCE [LARGE SCALE GENOMIC DNA]</scope>
    <source>
        <strain evidence="2 3">SM1701</strain>
    </source>
</reference>
<dbReference type="PANTHER" id="PTHR43300">
    <property type="entry name" value="ACETYLTRANSFERASE"/>
    <property type="match status" value="1"/>
</dbReference>
<sequence length="213" mass="23763">MKNSIGNFPLFKPLYHYIINLNYKRKTKQLSIGYSNDIRNSKFGGYNNIGDRASMNNVTLGTYTYMSYDTVIRNADIGKFCSIGPRCLIGLGKHPVNDYLSTHPLFYSANSPLTFSFLKESTYQEIETITIGNDVWLGAGCIILDGVSIGDGAIVAAGAVVTKNVAPFSIVKGVPAKHSGYKFTPEKIKSIQDDPWWDKDIDWIKKHIQEPKL</sequence>
<dbReference type="SUPFAM" id="SSF51161">
    <property type="entry name" value="Trimeric LpxA-like enzymes"/>
    <property type="match status" value="1"/>
</dbReference>
<dbReference type="Pfam" id="PF00132">
    <property type="entry name" value="Hexapep"/>
    <property type="match status" value="1"/>
</dbReference>
<proteinExistence type="inferred from homology"/>
<protein>
    <submittedName>
        <fullName evidence="2">Antibiotic acetyltransferase</fullName>
    </submittedName>
</protein>
<comment type="similarity">
    <text evidence="1">Belongs to the transferase hexapeptide repeat family.</text>
</comment>
<dbReference type="AlphaFoldDB" id="A0A2W1NHZ9"/>
<evidence type="ECO:0000313" key="2">
    <source>
        <dbReference type="EMBL" id="PZE18653.1"/>
    </source>
</evidence>
<evidence type="ECO:0000256" key="1">
    <source>
        <dbReference type="ARBA" id="ARBA00007274"/>
    </source>
</evidence>
<organism evidence="2 3">
    <name type="scientific">Putridiphycobacter roseus</name>
    <dbReference type="NCBI Taxonomy" id="2219161"/>
    <lineage>
        <taxon>Bacteria</taxon>
        <taxon>Pseudomonadati</taxon>
        <taxon>Bacteroidota</taxon>
        <taxon>Flavobacteriia</taxon>
        <taxon>Flavobacteriales</taxon>
        <taxon>Crocinitomicaceae</taxon>
        <taxon>Putridiphycobacter</taxon>
    </lineage>
</organism>
<dbReference type="PANTHER" id="PTHR43300:SF11">
    <property type="entry name" value="ACETYLTRANSFERASE RV3034C-RELATED"/>
    <property type="match status" value="1"/>
</dbReference>
<dbReference type="RefSeq" id="WP_111061554.1">
    <property type="nucleotide sequence ID" value="NZ_JBHUCU010000007.1"/>
</dbReference>
<dbReference type="CDD" id="cd03349">
    <property type="entry name" value="LbH_XAT"/>
    <property type="match status" value="1"/>
</dbReference>